<dbReference type="Proteomes" id="UP000298009">
    <property type="component" value="Unassembled WGS sequence"/>
</dbReference>
<organism evidence="1 2">
    <name type="scientific">Leptospira noumeaensis</name>
    <dbReference type="NCBI Taxonomy" id="2484964"/>
    <lineage>
        <taxon>Bacteria</taxon>
        <taxon>Pseudomonadati</taxon>
        <taxon>Spirochaetota</taxon>
        <taxon>Spirochaetia</taxon>
        <taxon>Leptospirales</taxon>
        <taxon>Leptospiraceae</taxon>
        <taxon>Leptospira</taxon>
    </lineage>
</organism>
<dbReference type="OrthoDB" id="255953at2"/>
<name>A0A4R9I088_9LEPT</name>
<accession>A0A4R9I088</accession>
<evidence type="ECO:0000313" key="2">
    <source>
        <dbReference type="Proteomes" id="UP000298009"/>
    </source>
</evidence>
<gene>
    <name evidence="1" type="ORF">EHQ24_16765</name>
</gene>
<keyword evidence="2" id="KW-1185">Reference proteome</keyword>
<evidence type="ECO:0008006" key="3">
    <source>
        <dbReference type="Google" id="ProtNLM"/>
    </source>
</evidence>
<reference evidence="1" key="1">
    <citation type="journal article" date="2019" name="PLoS Negl. Trop. Dis.">
        <title>Revisiting the worldwide diversity of Leptospira species in the environment.</title>
        <authorList>
            <person name="Vincent A.T."/>
            <person name="Schiettekatte O."/>
            <person name="Bourhy P."/>
            <person name="Veyrier F.J."/>
            <person name="Picardeau M."/>
        </authorList>
    </citation>
    <scope>NUCLEOTIDE SEQUENCE [LARGE SCALE GENOMIC DNA]</scope>
    <source>
        <strain evidence="1">201800287</strain>
    </source>
</reference>
<evidence type="ECO:0000313" key="1">
    <source>
        <dbReference type="EMBL" id="TGK78652.1"/>
    </source>
</evidence>
<comment type="caution">
    <text evidence="1">The sequence shown here is derived from an EMBL/GenBank/DDBJ whole genome shotgun (WGS) entry which is preliminary data.</text>
</comment>
<dbReference type="EMBL" id="RQFK01000029">
    <property type="protein sequence ID" value="TGK78652.1"/>
    <property type="molecule type" value="Genomic_DNA"/>
</dbReference>
<protein>
    <recommendedName>
        <fullName evidence="3">HNH endonuclease 5 domain-containing protein</fullName>
    </recommendedName>
</protein>
<proteinExistence type="predicted"/>
<sequence>MIKIEEISPDDYYSNYIRIKYFNLNEKKILWRNFNICFYCQKYNRKSNPDLFKQNAHAVSSYFNSNLYNYDECDVCNNFFSNKFETKLSLFFDPIKSFIFQNHKFKQQDSFYYNKNGDVILHPNFIKSIDQENRIAHITIKQPSISILDIYCCLLKMGLSVFNRNQRREVSKPLKLLSLDLNYQTKLRHLNHYFLFGIHNEYSTEDSIAIYTNKSKLNLPKYFIFIKHHRFYFQLFIPFINDDATFNKLSPTTFQFGSETNFNSIYFVSNFIEKGEINLALKSTNEEKFENYITKNNLRK</sequence>
<dbReference type="AlphaFoldDB" id="A0A4R9I088"/>
<dbReference type="RefSeq" id="WP_135602782.1">
    <property type="nucleotide sequence ID" value="NZ_RQFK01000029.1"/>
</dbReference>